<comment type="caution">
    <text evidence="6">The sequence shown here is derived from an EMBL/GenBank/DDBJ whole genome shotgun (WGS) entry which is preliminary data.</text>
</comment>
<dbReference type="AlphaFoldDB" id="A0A520KW75"/>
<dbReference type="Gene3D" id="3.20.170.30">
    <property type="match status" value="1"/>
</dbReference>
<dbReference type="GO" id="GO:0003950">
    <property type="term" value="F:NAD+ poly-ADP-ribosyltransferase activity"/>
    <property type="evidence" value="ECO:0007669"/>
    <property type="project" value="InterPro"/>
</dbReference>
<evidence type="ECO:0000313" key="6">
    <source>
        <dbReference type="EMBL" id="RZN68827.1"/>
    </source>
</evidence>
<evidence type="ECO:0000256" key="4">
    <source>
        <dbReference type="ARBA" id="ARBA00025212"/>
    </source>
</evidence>
<keyword evidence="3 5" id="KW-0520">NAD</keyword>
<dbReference type="Gene3D" id="1.10.10.970">
    <property type="entry name" value="RNA 2'-phosphotransferase, Tpt1/KptA family, N-terminal domain"/>
    <property type="match status" value="1"/>
</dbReference>
<evidence type="ECO:0000256" key="1">
    <source>
        <dbReference type="ARBA" id="ARBA00009836"/>
    </source>
</evidence>
<dbReference type="GO" id="GO:0000215">
    <property type="term" value="F:tRNA 2'-phosphotransferase activity"/>
    <property type="evidence" value="ECO:0007669"/>
    <property type="project" value="TreeGrafter"/>
</dbReference>
<comment type="similarity">
    <text evidence="1 5">Belongs to the KptA/TPT1 family.</text>
</comment>
<dbReference type="InterPro" id="IPR002745">
    <property type="entry name" value="Ptrans_KptA/Tpt1"/>
</dbReference>
<dbReference type="NCBIfam" id="NF002015">
    <property type="entry name" value="PRK00819.1-5"/>
    <property type="match status" value="1"/>
</dbReference>
<evidence type="ECO:0000256" key="2">
    <source>
        <dbReference type="ARBA" id="ARBA00022679"/>
    </source>
</evidence>
<dbReference type="SUPFAM" id="SSF56399">
    <property type="entry name" value="ADP-ribosylation"/>
    <property type="match status" value="1"/>
</dbReference>
<gene>
    <name evidence="5" type="primary">kptA</name>
    <name evidence="6" type="ORF">EF807_05265</name>
</gene>
<dbReference type="Pfam" id="PF01885">
    <property type="entry name" value="PTS_2-RNA"/>
    <property type="match status" value="1"/>
</dbReference>
<proteinExistence type="inferred from homology"/>
<evidence type="ECO:0000256" key="3">
    <source>
        <dbReference type="ARBA" id="ARBA00023027"/>
    </source>
</evidence>
<protein>
    <recommendedName>
        <fullName evidence="5">Probable RNA 2'-phosphotransferase</fullName>
        <ecNumber evidence="5">2.7.1.-</ecNumber>
    </recommendedName>
</protein>
<evidence type="ECO:0000256" key="5">
    <source>
        <dbReference type="HAMAP-Rule" id="MF_00299"/>
    </source>
</evidence>
<accession>A0A520KW75</accession>
<name>A0A520KW75_9EURY</name>
<dbReference type="InterPro" id="IPR042081">
    <property type="entry name" value="RNA_2'-PTrans_C"/>
</dbReference>
<dbReference type="HAMAP" id="MF_00299">
    <property type="entry name" value="KptA"/>
    <property type="match status" value="1"/>
</dbReference>
<reference evidence="6 7" key="1">
    <citation type="journal article" date="2019" name="Nat. Microbiol.">
        <title>Wide diversity of methane and short-chain alkane metabolisms in uncultured archaea.</title>
        <authorList>
            <person name="Borrel G."/>
            <person name="Adam P.S."/>
            <person name="McKay L.J."/>
            <person name="Chen L.X."/>
            <person name="Sierra-Garcia I.N."/>
            <person name="Sieber C.M."/>
            <person name="Letourneur Q."/>
            <person name="Ghozlane A."/>
            <person name="Andersen G.L."/>
            <person name="Li W.J."/>
            <person name="Hallam S.J."/>
            <person name="Muyzer G."/>
            <person name="de Oliveira V.M."/>
            <person name="Inskeep W.P."/>
            <person name="Banfield J.F."/>
            <person name="Gribaldo S."/>
        </authorList>
    </citation>
    <scope>NUCLEOTIDE SEQUENCE [LARGE SCALE GENOMIC DNA]</scope>
    <source>
        <strain evidence="6">NM1b</strain>
    </source>
</reference>
<evidence type="ECO:0000313" key="7">
    <source>
        <dbReference type="Proteomes" id="UP000320766"/>
    </source>
</evidence>
<dbReference type="Proteomes" id="UP000320766">
    <property type="component" value="Unassembled WGS sequence"/>
</dbReference>
<dbReference type="EC" id="2.7.1.-" evidence="5"/>
<comment type="function">
    <text evidence="4 5">Removes the 2'-phosphate from RNA via an intermediate in which the phosphate is ADP-ribosylated by NAD followed by a presumed transesterification to release the RNA and generate ADP-ribose 1''-2''-cyclic phosphate (APPR&gt;P). May function as an ADP-ribosylase.</text>
</comment>
<keyword evidence="2 5" id="KW-0808">Transferase</keyword>
<dbReference type="InterPro" id="IPR022928">
    <property type="entry name" value="RNA_2'-PTrans_KptA"/>
</dbReference>
<organism evidence="6 7">
    <name type="scientific">Candidatus Methanolliviera hydrocarbonicum</name>
    <dbReference type="NCBI Taxonomy" id="2491085"/>
    <lineage>
        <taxon>Archaea</taxon>
        <taxon>Methanobacteriati</taxon>
        <taxon>Methanobacteriota</taxon>
        <taxon>Candidatus Methanoliparia</taxon>
        <taxon>Candidatus Methanoliparales</taxon>
        <taxon>Candidatus Methanollivieraceae</taxon>
        <taxon>Candidatus Methanolliviera</taxon>
    </lineage>
</organism>
<dbReference type="GO" id="GO:0006388">
    <property type="term" value="P:tRNA splicing, via endonucleolytic cleavage and ligation"/>
    <property type="evidence" value="ECO:0007669"/>
    <property type="project" value="UniProtKB-UniRule"/>
</dbReference>
<dbReference type="InterPro" id="IPR042080">
    <property type="entry name" value="RNA_2'-PTrans_N"/>
</dbReference>
<dbReference type="EMBL" id="RXIL01000094">
    <property type="protein sequence ID" value="RZN68827.1"/>
    <property type="molecule type" value="Genomic_DNA"/>
</dbReference>
<dbReference type="PANTHER" id="PTHR12684">
    <property type="entry name" value="PUTATIVE PHOSPHOTRANSFERASE"/>
    <property type="match status" value="1"/>
</dbReference>
<dbReference type="PANTHER" id="PTHR12684:SF2">
    <property type="entry name" value="TRNA 2'-PHOSPHOTRANSFERASE 1"/>
    <property type="match status" value="1"/>
</dbReference>
<sequence length="213" mass="24137">MEKPIRRCEEHGYFRGERCPRCDSEGTFILGREKTYRLGRVVSGSLRHFPDEIGIKVDASGWAGVDELFHALEKRYGWIKMRHLVGLIKSDEKGRYEMSGSKVRARYAHSINVNLDYPQNDLETLYYGTSEEEADMVLSAGLKPMKQRYVHLSKTYKKSVEAASAHTDRPIILKIDAGEAQKDGLKIMSATDEIALVEEIPPKYIKIVSADVA</sequence>